<dbReference type="AlphaFoldDB" id="A0A5C6U5E4"/>
<organism evidence="5 6">
    <name type="scientific">Piscinibacter aquaticus</name>
    <dbReference type="NCBI Taxonomy" id="392597"/>
    <lineage>
        <taxon>Bacteria</taxon>
        <taxon>Pseudomonadati</taxon>
        <taxon>Pseudomonadota</taxon>
        <taxon>Betaproteobacteria</taxon>
        <taxon>Burkholderiales</taxon>
        <taxon>Sphaerotilaceae</taxon>
        <taxon>Piscinibacter</taxon>
    </lineage>
</organism>
<dbReference type="Gene3D" id="3.40.50.2300">
    <property type="match status" value="2"/>
</dbReference>
<evidence type="ECO:0000256" key="1">
    <source>
        <dbReference type="ARBA" id="ARBA00010062"/>
    </source>
</evidence>
<comment type="caution">
    <text evidence="5">The sequence shown here is derived from an EMBL/GenBank/DDBJ whole genome shotgun (WGS) entry which is preliminary data.</text>
</comment>
<dbReference type="Pfam" id="PF13458">
    <property type="entry name" value="Peripla_BP_6"/>
    <property type="match status" value="1"/>
</dbReference>
<name>A0A5C6U5E4_9BURK</name>
<dbReference type="Proteomes" id="UP000321832">
    <property type="component" value="Unassembled WGS sequence"/>
</dbReference>
<protein>
    <submittedName>
        <fullName evidence="5">ABC transporter substrate-binding protein</fullName>
    </submittedName>
</protein>
<evidence type="ECO:0000256" key="2">
    <source>
        <dbReference type="ARBA" id="ARBA00022729"/>
    </source>
</evidence>
<dbReference type="CDD" id="cd06327">
    <property type="entry name" value="PBP1_SBP-like"/>
    <property type="match status" value="1"/>
</dbReference>
<feature type="signal peptide" evidence="3">
    <location>
        <begin position="1"/>
        <end position="22"/>
    </location>
</feature>
<reference evidence="5 6" key="1">
    <citation type="submission" date="2019-08" db="EMBL/GenBank/DDBJ databases">
        <authorList>
            <person name="Khan S.A."/>
            <person name="Jeon C.O."/>
            <person name="Jeong S.E."/>
        </authorList>
    </citation>
    <scope>NUCLEOTIDE SEQUENCE [LARGE SCALE GENOMIC DNA]</scope>
    <source>
        <strain evidence="6">IMCC1728</strain>
    </source>
</reference>
<dbReference type="PANTHER" id="PTHR30483:SF6">
    <property type="entry name" value="PERIPLASMIC BINDING PROTEIN OF ABC TRANSPORTER FOR NATURAL AMINO ACIDS"/>
    <property type="match status" value="1"/>
</dbReference>
<dbReference type="InterPro" id="IPR028081">
    <property type="entry name" value="Leu-bd"/>
</dbReference>
<dbReference type="InterPro" id="IPR051010">
    <property type="entry name" value="BCAA_transport"/>
</dbReference>
<evidence type="ECO:0000256" key="3">
    <source>
        <dbReference type="SAM" id="SignalP"/>
    </source>
</evidence>
<evidence type="ECO:0000313" key="6">
    <source>
        <dbReference type="Proteomes" id="UP000321832"/>
    </source>
</evidence>
<proteinExistence type="inferred from homology"/>
<evidence type="ECO:0000313" key="5">
    <source>
        <dbReference type="EMBL" id="TXC66948.1"/>
    </source>
</evidence>
<dbReference type="SUPFAM" id="SSF53822">
    <property type="entry name" value="Periplasmic binding protein-like I"/>
    <property type="match status" value="1"/>
</dbReference>
<comment type="similarity">
    <text evidence="1">Belongs to the leucine-binding protein family.</text>
</comment>
<gene>
    <name evidence="5" type="ORF">FSC37_17790</name>
</gene>
<dbReference type="InterPro" id="IPR028082">
    <property type="entry name" value="Peripla_BP_I"/>
</dbReference>
<accession>A0A5C6U5E4</accession>
<dbReference type="PANTHER" id="PTHR30483">
    <property type="entry name" value="LEUCINE-SPECIFIC-BINDING PROTEIN"/>
    <property type="match status" value="1"/>
</dbReference>
<keyword evidence="2 3" id="KW-0732">Signal</keyword>
<feature type="domain" description="Leucine-binding protein" evidence="4">
    <location>
        <begin position="29"/>
        <end position="365"/>
    </location>
</feature>
<dbReference type="EMBL" id="VOPW01000001">
    <property type="protein sequence ID" value="TXC66948.1"/>
    <property type="molecule type" value="Genomic_DNA"/>
</dbReference>
<evidence type="ECO:0000259" key="4">
    <source>
        <dbReference type="Pfam" id="PF13458"/>
    </source>
</evidence>
<sequence length="400" mass="42648">MKLKKIAAASALTLAAATGAHAQISGDIIKIGIITDMSGLYSDIDGAGGVEAIKMAVADMGGAVAGKKVEVLFADHQNKADVAASKAREWFDTQGVDMLIGGTNSGTALAMAKVAAEKKKPFIAIGAATAALTNEQCNAYTVHWAYDTVALAKGTGNAVVQQGGKSWYFLTADYAFGAQLQGDTTKVVEAAGGKILGSVKHPLSATDFSSFLLQAQGSKAQILGTANAGGDTINSIKAANEFGITKTMKLAGLLVFINDIHSLGLKTTQGMYLTDSWYWNRDAETRAWSRKFFEKMKRMPSSIQAGDYSATLQYLNAVKATGSDDADKVLAQMRKTPVNDIFAKGGFIRGDGRMVHDMYLMQVKSPDKSVEPWDYYNVVQTFKGEAAWTTKAESKCALWK</sequence>
<feature type="chain" id="PRO_5022842855" evidence="3">
    <location>
        <begin position="23"/>
        <end position="400"/>
    </location>
</feature>
<keyword evidence="6" id="KW-1185">Reference proteome</keyword>